<feature type="region of interest" description="Disordered" evidence="1">
    <location>
        <begin position="442"/>
        <end position="482"/>
    </location>
</feature>
<accession>A0A1Q9F1U6</accession>
<evidence type="ECO:0000256" key="1">
    <source>
        <dbReference type="SAM" id="MobiDB-lite"/>
    </source>
</evidence>
<comment type="caution">
    <text evidence="3">The sequence shown here is derived from an EMBL/GenBank/DDBJ whole genome shotgun (WGS) entry which is preliminary data.</text>
</comment>
<keyword evidence="4" id="KW-1185">Reference proteome</keyword>
<reference evidence="3 4" key="1">
    <citation type="submission" date="2016-02" db="EMBL/GenBank/DDBJ databases">
        <title>Genome analysis of coral dinoflagellate symbionts highlights evolutionary adaptations to a symbiotic lifestyle.</title>
        <authorList>
            <person name="Aranda M."/>
            <person name="Li Y."/>
            <person name="Liew Y.J."/>
            <person name="Baumgarten S."/>
            <person name="Simakov O."/>
            <person name="Wilson M."/>
            <person name="Piel J."/>
            <person name="Ashoor H."/>
            <person name="Bougouffa S."/>
            <person name="Bajic V.B."/>
            <person name="Ryu T."/>
            <person name="Ravasi T."/>
            <person name="Bayer T."/>
            <person name="Micklem G."/>
            <person name="Kim H."/>
            <person name="Bhak J."/>
            <person name="Lajeunesse T.C."/>
            <person name="Voolstra C.R."/>
        </authorList>
    </citation>
    <scope>NUCLEOTIDE SEQUENCE [LARGE SCALE GENOMIC DNA]</scope>
    <source>
        <strain evidence="3 4">CCMP2467</strain>
    </source>
</reference>
<keyword evidence="2" id="KW-0472">Membrane</keyword>
<feature type="transmembrane region" description="Helical" evidence="2">
    <location>
        <begin position="187"/>
        <end position="211"/>
    </location>
</feature>
<dbReference type="EMBL" id="LSRX01000025">
    <property type="protein sequence ID" value="OLQ13666.1"/>
    <property type="molecule type" value="Genomic_DNA"/>
</dbReference>
<gene>
    <name evidence="3" type="ORF">AK812_SmicGene2262</name>
</gene>
<organism evidence="3 4">
    <name type="scientific">Symbiodinium microadriaticum</name>
    <name type="common">Dinoflagellate</name>
    <name type="synonym">Zooxanthella microadriatica</name>
    <dbReference type="NCBI Taxonomy" id="2951"/>
    <lineage>
        <taxon>Eukaryota</taxon>
        <taxon>Sar</taxon>
        <taxon>Alveolata</taxon>
        <taxon>Dinophyceae</taxon>
        <taxon>Suessiales</taxon>
        <taxon>Symbiodiniaceae</taxon>
        <taxon>Symbiodinium</taxon>
    </lineage>
</organism>
<name>A0A1Q9F1U6_SYMMI</name>
<protein>
    <submittedName>
        <fullName evidence="3">Uncharacterized protein</fullName>
    </submittedName>
</protein>
<feature type="transmembrane region" description="Helical" evidence="2">
    <location>
        <begin position="97"/>
        <end position="122"/>
    </location>
</feature>
<feature type="compositionally biased region" description="Basic and acidic residues" evidence="1">
    <location>
        <begin position="472"/>
        <end position="482"/>
    </location>
</feature>
<keyword evidence="2" id="KW-0812">Transmembrane</keyword>
<dbReference type="Proteomes" id="UP000186817">
    <property type="component" value="Unassembled WGS sequence"/>
</dbReference>
<dbReference type="AlphaFoldDB" id="A0A1Q9F1U6"/>
<evidence type="ECO:0000313" key="4">
    <source>
        <dbReference type="Proteomes" id="UP000186817"/>
    </source>
</evidence>
<evidence type="ECO:0000256" key="2">
    <source>
        <dbReference type="SAM" id="Phobius"/>
    </source>
</evidence>
<evidence type="ECO:0000313" key="3">
    <source>
        <dbReference type="EMBL" id="OLQ13666.1"/>
    </source>
</evidence>
<sequence length="649" mass="73631">MDPMGLQKVVDQMQAPTAFKGKHQVRIMMALTSVSWSEIFAEKVVQAILSCGYEQFCFRPITSALLQELVLFGAFLPAAQGRSWSFGFWLWEPRKTAWTAAWTAVIFAILVNETITMAWWMRGHFCYGWTLKQFFLHPMAGFRIMQLYLLWWLLWRTFFGYDLDHTWRNDEDLTDPRLQSGVQRMNAFLELGVIFTVLILVFASFTSAYIVMGSKLPLRALIEKVYRGLFLADGEGLDVMEGQLHDGELQPNNLDTYLTLFSTPAVSEQSTGSGLWWLSGAAKLIELRLFIVTICLLNVSIAAACSHTQSLLYRVFTMEYEAAIKESWLHFWRWRARLCAEATAFEGCENLWRRVAAVLCRVMLQRTGPSLPALAVEIRSETRFVRRAAAHGHMVGVGREEATLKDEAMPIIHGSRLCQRTFNFCGYRMNWELLLDDGDLPRKDNDADPRPYGLTSPGLGELSCEDDEEEEHSAARQEEQPRHATDRSHFLWVCYRADYDANVFMNKEVHKEHLDQLESRLSTVSQSVEKWGEVTNIAQILSSLNDSVKRLETRISTTPQDGTPPDGQHATCLRSVVFLARPSSHGDGSSPVDPSFAPLFGTSSAGSELRDVLFSDSRRVECEGPWESLPECAWQDNSDRRSIGLEGLS</sequence>
<dbReference type="OrthoDB" id="425972at2759"/>
<proteinExistence type="predicted"/>
<keyword evidence="2" id="KW-1133">Transmembrane helix</keyword>
<feature type="transmembrane region" description="Helical" evidence="2">
    <location>
        <begin position="134"/>
        <end position="154"/>
    </location>
</feature>